<dbReference type="Pfam" id="PF00233">
    <property type="entry name" value="PDEase_I"/>
    <property type="match status" value="1"/>
</dbReference>
<dbReference type="PROSITE" id="PS00126">
    <property type="entry name" value="PDEASE_I_1"/>
    <property type="match status" value="1"/>
</dbReference>
<evidence type="ECO:0000256" key="3">
    <source>
        <dbReference type="RuleBase" id="RU363067"/>
    </source>
</evidence>
<dbReference type="InterPro" id="IPR023174">
    <property type="entry name" value="PDEase_CS"/>
</dbReference>
<evidence type="ECO:0000256" key="1">
    <source>
        <dbReference type="ARBA" id="ARBA00022723"/>
    </source>
</evidence>
<keyword evidence="2 3" id="KW-0378">Hydrolase</keyword>
<evidence type="ECO:0000259" key="5">
    <source>
        <dbReference type="PROSITE" id="PS51845"/>
    </source>
</evidence>
<dbReference type="InterPro" id="IPR029016">
    <property type="entry name" value="GAF-like_dom_sf"/>
</dbReference>
<evidence type="ECO:0000313" key="6">
    <source>
        <dbReference type="EMBL" id="KAK8875886.1"/>
    </source>
</evidence>
<evidence type="ECO:0000256" key="2">
    <source>
        <dbReference type="ARBA" id="ARBA00022801"/>
    </source>
</evidence>
<dbReference type="InterPro" id="IPR023088">
    <property type="entry name" value="PDEase"/>
</dbReference>
<keyword evidence="7" id="KW-1185">Reference proteome</keyword>
<name>A0ABR2JDN6_9EUKA</name>
<feature type="domain" description="PDEase" evidence="5">
    <location>
        <begin position="585"/>
        <end position="907"/>
    </location>
</feature>
<comment type="caution">
    <text evidence="6">The sequence shown here is derived from an EMBL/GenBank/DDBJ whole genome shotgun (WGS) entry which is preliminary data.</text>
</comment>
<dbReference type="InterPro" id="IPR003607">
    <property type="entry name" value="HD/PDEase_dom"/>
</dbReference>
<organism evidence="6 7">
    <name type="scientific">Tritrichomonas musculus</name>
    <dbReference type="NCBI Taxonomy" id="1915356"/>
    <lineage>
        <taxon>Eukaryota</taxon>
        <taxon>Metamonada</taxon>
        <taxon>Parabasalia</taxon>
        <taxon>Tritrichomonadida</taxon>
        <taxon>Tritrichomonadidae</taxon>
        <taxon>Tritrichomonas</taxon>
    </lineage>
</organism>
<evidence type="ECO:0000313" key="7">
    <source>
        <dbReference type="Proteomes" id="UP001470230"/>
    </source>
</evidence>
<sequence>MNRGENNTQTLSTTSNSRSSRTKASNVDQKSSSAHLVRLLVSSDFSNLPSASCHDSIKSFLHLQKLLITLSSVTALDDFYQQVENGISSIFQASKAFLWIPFPSQQLLVRPTNYQTKSIPQKYKSSVDGSTCSVILKENGECLGILDVECNSDIPESDFILISYFAKNAAILLRKLNDTPSNVQNVFLKALNVITARNSDQLKNQCDSLKSLLKCDYLEPFLVNDDSMTPLFEKNNSKNKNEYKSYREKVLNGELFISNEMIICPLMNSKRKVSFSLVAKKKHDNFPFNYQDQLIMSIFSPIIQFSIQNLTSLDKKRKYINVLNNILSLSDTIEQMTDSPDCQKPIGDLVNTACDVFNVEYGALFLLEKEYSKLNCCITVGFSERIIANPTDKPFSECISERSPVLNGTELNFGSITAKTYMALPIFSRKEEIKGILLLMNKSSGTFSSSDVKIGKLFSSLCGCAFSVSKTEVLKLFNRLIKDEFKSEQFLDAAEKISGIKTIQIVRVQTDYPINYTNPCEYINFSNSDDNQISQKDNNKNSTFSHFQKKFCNYFSNLTSIRAENNALKRMTSYEFIIREYMTSEEESFEGVPAKLKVNSGERTRYSDLNLYTADLDDLHQFKLLFFIFNEMKLFTEFHITAHQLFSFLFTVRSKYQDNPYHNWFHALDVLQFNFVISRLSELHKKLHPIEQLALYLSLISHDIGHVGFSNNFLKQSKMPLSMLYDRSILETFHLSNMIQIMTMPGHNLIESASQEDIMMFWETSIHIILMTDMERHKEFMNTWQSTIERGLDWSNKEDRITVLSMFMKLSDISNCARPFKIAEEWAKKILDENFNQGDKEIQLGFGYSAPLTNRHEQTLPKSQIGFYSFICIPAFQKLVEYFPKLQILMDNINSNLNKWKQLDENNKNSV</sequence>
<protein>
    <recommendedName>
        <fullName evidence="3">Phosphodiesterase</fullName>
        <ecNumber evidence="3">3.1.4.-</ecNumber>
    </recommendedName>
</protein>
<comment type="cofactor">
    <cofactor evidence="3">
        <name>a divalent metal cation</name>
        <dbReference type="ChEBI" id="CHEBI:60240"/>
    </cofactor>
    <text evidence="3">Binds 2 divalent metal cations per subunit. Site 1 may preferentially bind zinc ions, while site 2 has a preference for magnesium and/or manganese ions.</text>
</comment>
<dbReference type="SUPFAM" id="SSF109604">
    <property type="entry name" value="HD-domain/PDEase-like"/>
    <property type="match status" value="1"/>
</dbReference>
<feature type="region of interest" description="Disordered" evidence="4">
    <location>
        <begin position="1"/>
        <end position="29"/>
    </location>
</feature>
<dbReference type="Gene3D" id="3.30.450.40">
    <property type="match status" value="1"/>
</dbReference>
<comment type="similarity">
    <text evidence="3">Belongs to the cyclic nucleotide phosphodiesterase family.</text>
</comment>
<dbReference type="EMBL" id="JAPFFF010000012">
    <property type="protein sequence ID" value="KAK8875886.1"/>
    <property type="molecule type" value="Genomic_DNA"/>
</dbReference>
<feature type="compositionally biased region" description="Low complexity" evidence="4">
    <location>
        <begin position="1"/>
        <end position="19"/>
    </location>
</feature>
<dbReference type="InterPro" id="IPR002073">
    <property type="entry name" value="PDEase_catalytic_dom"/>
</dbReference>
<dbReference type="InterPro" id="IPR036971">
    <property type="entry name" value="PDEase_catalytic_dom_sf"/>
</dbReference>
<gene>
    <name evidence="6" type="ORF">M9Y10_006061</name>
</gene>
<proteinExistence type="inferred from homology"/>
<dbReference type="PRINTS" id="PR00387">
    <property type="entry name" value="PDIESTERASE1"/>
</dbReference>
<dbReference type="PROSITE" id="PS51845">
    <property type="entry name" value="PDEASE_I_2"/>
    <property type="match status" value="1"/>
</dbReference>
<keyword evidence="1 3" id="KW-0479">Metal-binding</keyword>
<dbReference type="SUPFAM" id="SSF55781">
    <property type="entry name" value="GAF domain-like"/>
    <property type="match status" value="2"/>
</dbReference>
<dbReference type="Gene3D" id="1.10.1300.10">
    <property type="entry name" value="3'5'-cyclic nucleotide phosphodiesterase, catalytic domain"/>
    <property type="match status" value="1"/>
</dbReference>
<reference evidence="6 7" key="1">
    <citation type="submission" date="2024-04" db="EMBL/GenBank/DDBJ databases">
        <title>Tritrichomonas musculus Genome.</title>
        <authorList>
            <person name="Alves-Ferreira E."/>
            <person name="Grigg M."/>
            <person name="Lorenzi H."/>
            <person name="Galac M."/>
        </authorList>
    </citation>
    <scope>NUCLEOTIDE SEQUENCE [LARGE SCALE GENOMIC DNA]</scope>
    <source>
        <strain evidence="6 7">EAF2021</strain>
    </source>
</reference>
<dbReference type="CDD" id="cd00077">
    <property type="entry name" value="HDc"/>
    <property type="match status" value="1"/>
</dbReference>
<evidence type="ECO:0000256" key="4">
    <source>
        <dbReference type="SAM" id="MobiDB-lite"/>
    </source>
</evidence>
<dbReference type="Proteomes" id="UP001470230">
    <property type="component" value="Unassembled WGS sequence"/>
</dbReference>
<dbReference type="PANTHER" id="PTHR11347">
    <property type="entry name" value="CYCLIC NUCLEOTIDE PHOSPHODIESTERASE"/>
    <property type="match status" value="1"/>
</dbReference>
<accession>A0ABR2JDN6</accession>
<dbReference type="EC" id="3.1.4.-" evidence="3"/>